<evidence type="ECO:0000313" key="8">
    <source>
        <dbReference type="Proteomes" id="UP001172055"/>
    </source>
</evidence>
<evidence type="ECO:0000256" key="1">
    <source>
        <dbReference type="ARBA" id="ARBA00001947"/>
    </source>
</evidence>
<dbReference type="PANTHER" id="PTHR43350:SF19">
    <property type="entry name" value="D-GULOSIDE 3-DEHYDROGENASE"/>
    <property type="match status" value="1"/>
</dbReference>
<dbReference type="EMBL" id="JAUJWV010000001">
    <property type="protein sequence ID" value="MDN7242184.1"/>
    <property type="molecule type" value="Genomic_DNA"/>
</dbReference>
<dbReference type="RefSeq" id="WP_301723690.1">
    <property type="nucleotide sequence ID" value="NZ_JAUJWV010000001.1"/>
</dbReference>
<gene>
    <name evidence="7" type="ORF">QWY14_10260</name>
</gene>
<dbReference type="SUPFAM" id="SSF50129">
    <property type="entry name" value="GroES-like"/>
    <property type="match status" value="1"/>
</dbReference>
<feature type="domain" description="Alcohol dehydrogenase-like C-terminal" evidence="6">
    <location>
        <begin position="167"/>
        <end position="283"/>
    </location>
</feature>
<evidence type="ECO:0000256" key="2">
    <source>
        <dbReference type="ARBA" id="ARBA00008072"/>
    </source>
</evidence>
<dbReference type="InterPro" id="IPR013149">
    <property type="entry name" value="ADH-like_C"/>
</dbReference>
<keyword evidence="5" id="KW-0560">Oxidoreductase</keyword>
<evidence type="ECO:0000259" key="6">
    <source>
        <dbReference type="Pfam" id="PF00107"/>
    </source>
</evidence>
<dbReference type="Proteomes" id="UP001172055">
    <property type="component" value="Unassembled WGS sequence"/>
</dbReference>
<dbReference type="InterPro" id="IPR011032">
    <property type="entry name" value="GroES-like_sf"/>
</dbReference>
<dbReference type="Pfam" id="PF00107">
    <property type="entry name" value="ADH_zinc_N"/>
    <property type="match status" value="1"/>
</dbReference>
<organism evidence="7 8">
    <name type="scientific">Planococcus shixiaomingii</name>
    <dbReference type="NCBI Taxonomy" id="3058393"/>
    <lineage>
        <taxon>Bacteria</taxon>
        <taxon>Bacillati</taxon>
        <taxon>Bacillota</taxon>
        <taxon>Bacilli</taxon>
        <taxon>Bacillales</taxon>
        <taxon>Caryophanaceae</taxon>
        <taxon>Planococcus</taxon>
    </lineage>
</organism>
<dbReference type="Gene3D" id="3.40.50.720">
    <property type="entry name" value="NAD(P)-binding Rossmann-like Domain"/>
    <property type="match status" value="1"/>
</dbReference>
<comment type="caution">
    <text evidence="7">The sequence shown here is derived from an EMBL/GenBank/DDBJ whole genome shotgun (WGS) entry which is preliminary data.</text>
</comment>
<proteinExistence type="inferred from homology"/>
<name>A0ABT8N2T4_9BACL</name>
<evidence type="ECO:0000313" key="7">
    <source>
        <dbReference type="EMBL" id="MDN7242184.1"/>
    </source>
</evidence>
<reference evidence="7 8" key="1">
    <citation type="submission" date="2023-06" db="EMBL/GenBank/DDBJ databases">
        <title>Novel species in genus Planococcus.</title>
        <authorList>
            <person name="Ning S."/>
        </authorList>
    </citation>
    <scope>NUCLEOTIDE SEQUENCE [LARGE SCALE GENOMIC DNA]</scope>
    <source>
        <strain evidence="7 8">N028</strain>
    </source>
</reference>
<comment type="cofactor">
    <cofactor evidence="1">
        <name>Zn(2+)</name>
        <dbReference type="ChEBI" id="CHEBI:29105"/>
    </cofactor>
</comment>
<sequence>MKKLVAIKPRVAALIEYEDRTIQPWEVKIAVNAASPKHGTEVADFRGQTPFIEEEFSEEWRMFMPREEGAKGLVFGEMPLGNMIVGKIIEVGDEVVDYEIGDSVCTYGPVMETVIVDGVDNHRLRKMPEGAKWQNAVCYDPAQFALSGVRDANVRAGDYSVIVGLGAIGQIAVQLAKKAGASIVIAVDPIAHRRKVALRNGADFALDPLAVDVGFEIKKLTKKIGADSIIETSGNAAALQGALKGIAYGGTISYVAFGKSFPEGLNFGREAHFNNAKIVFSRAASEPNPDYPRWNRKRIEDTCWDLLMNGYINCEDIIDPIVPFQESADAYVKYVDQNPELSIKMGVALEKGSVHHPKLVPEA</sequence>
<dbReference type="InterPro" id="IPR036291">
    <property type="entry name" value="NAD(P)-bd_dom_sf"/>
</dbReference>
<dbReference type="Gene3D" id="3.90.180.10">
    <property type="entry name" value="Medium-chain alcohol dehydrogenases, catalytic domain"/>
    <property type="match status" value="2"/>
</dbReference>
<dbReference type="CDD" id="cd08255">
    <property type="entry name" value="2-desacetyl-2-hydroxyethyl_bacteriochlorophyllide_like"/>
    <property type="match status" value="1"/>
</dbReference>
<dbReference type="PANTHER" id="PTHR43350">
    <property type="entry name" value="NAD-DEPENDENT ALCOHOL DEHYDROGENASE"/>
    <property type="match status" value="1"/>
</dbReference>
<dbReference type="SUPFAM" id="SSF51735">
    <property type="entry name" value="NAD(P)-binding Rossmann-fold domains"/>
    <property type="match status" value="1"/>
</dbReference>
<comment type="similarity">
    <text evidence="2">Belongs to the zinc-containing alcohol dehydrogenase family.</text>
</comment>
<keyword evidence="3" id="KW-0479">Metal-binding</keyword>
<evidence type="ECO:0000256" key="3">
    <source>
        <dbReference type="ARBA" id="ARBA00022723"/>
    </source>
</evidence>
<keyword evidence="4" id="KW-0862">Zinc</keyword>
<evidence type="ECO:0000256" key="5">
    <source>
        <dbReference type="ARBA" id="ARBA00023002"/>
    </source>
</evidence>
<evidence type="ECO:0000256" key="4">
    <source>
        <dbReference type="ARBA" id="ARBA00022833"/>
    </source>
</evidence>
<keyword evidence="8" id="KW-1185">Reference proteome</keyword>
<accession>A0ABT8N2T4</accession>
<protein>
    <submittedName>
        <fullName evidence="7">Zinc-binding alcohol dehydrogenase</fullName>
    </submittedName>
</protein>